<organism evidence="6 7">
    <name type="scientific">Denticeps clupeoides</name>
    <name type="common">denticle herring</name>
    <dbReference type="NCBI Taxonomy" id="299321"/>
    <lineage>
        <taxon>Eukaryota</taxon>
        <taxon>Metazoa</taxon>
        <taxon>Chordata</taxon>
        <taxon>Craniata</taxon>
        <taxon>Vertebrata</taxon>
        <taxon>Euteleostomi</taxon>
        <taxon>Actinopterygii</taxon>
        <taxon>Neopterygii</taxon>
        <taxon>Teleostei</taxon>
        <taxon>Clupei</taxon>
        <taxon>Clupeiformes</taxon>
        <taxon>Denticipitoidei</taxon>
        <taxon>Denticipitidae</taxon>
        <taxon>Denticeps</taxon>
    </lineage>
</organism>
<dbReference type="AlphaFoldDB" id="A0AAY4EG66"/>
<sequence>RTPTLDGPLSESANTRRESGRFRPRRPPPSRRSSSRLPEPAWSARPVLSDAQSADPELLDAFAAPIVDRRETARLVRELAAVRPLPGLRHVKRVRPCGDRGKPHPLEILVCLLSDVPDVEDRGAATLSSLLPCESFDASGLGQPFLAKVPASPPLTRPQYERASAHWPTSFHEDKQVTSALKGQLFTSAQKAKMQEYMAAAVRAAEDGRGRGMDAVGAVMVDPDADRIVATAHDLRHGSHPLHHAVMVCIDLVARGQGGGAYCYERHPACGFAGPGIKGEQRYICTGYDLYVTREPCVMCAMALLHSRIGRVFYGSASADGAFGTKYKIHTHKDLNHRFEVFKGVLQQVCSDLNPETTS</sequence>
<name>A0AAY4EG66_9TELE</name>
<evidence type="ECO:0000313" key="7">
    <source>
        <dbReference type="Proteomes" id="UP000694580"/>
    </source>
</evidence>
<feature type="region of interest" description="Disordered" evidence="4">
    <location>
        <begin position="1"/>
        <end position="50"/>
    </location>
</feature>
<dbReference type="SMR" id="A0AAY4EG66"/>
<dbReference type="Gene3D" id="3.40.140.10">
    <property type="entry name" value="Cytidine Deaminase, domain 2"/>
    <property type="match status" value="1"/>
</dbReference>
<dbReference type="InterPro" id="IPR002125">
    <property type="entry name" value="CMP_dCMP_dom"/>
</dbReference>
<protein>
    <recommendedName>
        <fullName evidence="5">CMP/dCMP-type deaminase domain-containing protein</fullName>
    </recommendedName>
</protein>
<dbReference type="CDD" id="cd01285">
    <property type="entry name" value="nucleoside_deaminase"/>
    <property type="match status" value="1"/>
</dbReference>
<dbReference type="Pfam" id="PF00383">
    <property type="entry name" value="dCMP_cyt_deam_1"/>
    <property type="match status" value="1"/>
</dbReference>
<dbReference type="PROSITE" id="PS51747">
    <property type="entry name" value="CYT_DCMP_DEAMINASES_2"/>
    <property type="match status" value="1"/>
</dbReference>
<evidence type="ECO:0000256" key="1">
    <source>
        <dbReference type="ARBA" id="ARBA00001947"/>
    </source>
</evidence>
<dbReference type="GO" id="GO:0008033">
    <property type="term" value="P:tRNA processing"/>
    <property type="evidence" value="ECO:0007669"/>
    <property type="project" value="UniProtKB-KW"/>
</dbReference>
<dbReference type="Ensembl" id="ENSDCDT00010067289.1">
    <property type="protein sequence ID" value="ENSDCDP00010056640.1"/>
    <property type="gene ID" value="ENSDCDG00010032252.1"/>
</dbReference>
<accession>A0AAY4EG66</accession>
<feature type="domain" description="CMP/dCMP-type deaminase" evidence="5">
    <location>
        <begin position="192"/>
        <end position="342"/>
    </location>
</feature>
<dbReference type="GO" id="GO:0052717">
    <property type="term" value="F:tRNA-specific adenosine-34 deaminase activity"/>
    <property type="evidence" value="ECO:0007669"/>
    <property type="project" value="TreeGrafter"/>
</dbReference>
<dbReference type="PANTHER" id="PTHR11079">
    <property type="entry name" value="CYTOSINE DEAMINASE FAMILY MEMBER"/>
    <property type="match status" value="1"/>
</dbReference>
<dbReference type="FunFam" id="3.40.140.10:FF:000062">
    <property type="entry name" value="tRNA-specific adenosine deaminase-like protein 3"/>
    <property type="match status" value="1"/>
</dbReference>
<evidence type="ECO:0000256" key="3">
    <source>
        <dbReference type="ARBA" id="ARBA00038160"/>
    </source>
</evidence>
<reference evidence="6" key="3">
    <citation type="submission" date="2025-09" db="UniProtKB">
        <authorList>
            <consortium name="Ensembl"/>
        </authorList>
    </citation>
    <scope>IDENTIFICATION</scope>
</reference>
<dbReference type="Proteomes" id="UP000694580">
    <property type="component" value="Chromosome 9"/>
</dbReference>
<evidence type="ECO:0000259" key="5">
    <source>
        <dbReference type="PROSITE" id="PS51747"/>
    </source>
</evidence>
<dbReference type="PANTHER" id="PTHR11079:SF156">
    <property type="entry name" value="INACTIVE TRNA-SPECIFIC ADENOSINE DEAMINASE-LIKE PROTEIN 3-RELATED"/>
    <property type="match status" value="1"/>
</dbReference>
<evidence type="ECO:0000256" key="4">
    <source>
        <dbReference type="SAM" id="MobiDB-lite"/>
    </source>
</evidence>
<evidence type="ECO:0000313" key="6">
    <source>
        <dbReference type="Ensembl" id="ENSDCDP00010056640.1"/>
    </source>
</evidence>
<proteinExistence type="inferred from homology"/>
<keyword evidence="2" id="KW-0819">tRNA processing</keyword>
<dbReference type="InterPro" id="IPR016193">
    <property type="entry name" value="Cytidine_deaminase-like"/>
</dbReference>
<evidence type="ECO:0000256" key="2">
    <source>
        <dbReference type="ARBA" id="ARBA00022694"/>
    </source>
</evidence>
<dbReference type="GO" id="GO:0005737">
    <property type="term" value="C:cytoplasm"/>
    <property type="evidence" value="ECO:0007669"/>
    <property type="project" value="TreeGrafter"/>
</dbReference>
<comment type="similarity">
    <text evidence="3">Belongs to the cytidine and deoxycytidylate deaminase family. ADAT3 subfamily.</text>
</comment>
<comment type="cofactor">
    <cofactor evidence="1">
        <name>Zn(2+)</name>
        <dbReference type="ChEBI" id="CHEBI:29105"/>
    </cofactor>
</comment>
<keyword evidence="7" id="KW-1185">Reference proteome</keyword>
<reference evidence="6" key="2">
    <citation type="submission" date="2025-08" db="UniProtKB">
        <authorList>
            <consortium name="Ensembl"/>
        </authorList>
    </citation>
    <scope>IDENTIFICATION</scope>
</reference>
<dbReference type="GeneTree" id="ENSGT00390000010706"/>
<dbReference type="SUPFAM" id="SSF53927">
    <property type="entry name" value="Cytidine deaminase-like"/>
    <property type="match status" value="1"/>
</dbReference>
<dbReference type="GO" id="GO:0005634">
    <property type="term" value="C:nucleus"/>
    <property type="evidence" value="ECO:0007669"/>
    <property type="project" value="TreeGrafter"/>
</dbReference>
<reference evidence="6 7" key="1">
    <citation type="submission" date="2020-06" db="EMBL/GenBank/DDBJ databases">
        <authorList>
            <consortium name="Wellcome Sanger Institute Data Sharing"/>
        </authorList>
    </citation>
    <scope>NUCLEOTIDE SEQUENCE [LARGE SCALE GENOMIC DNA]</scope>
</reference>